<reference evidence="1 2" key="1">
    <citation type="submission" date="2019-05" db="EMBL/GenBank/DDBJ databases">
        <title>Another draft genome of Portunus trituberculatus and its Hox gene families provides insights of decapod evolution.</title>
        <authorList>
            <person name="Jeong J.-H."/>
            <person name="Song I."/>
            <person name="Kim S."/>
            <person name="Choi T."/>
            <person name="Kim D."/>
            <person name="Ryu S."/>
            <person name="Kim W."/>
        </authorList>
    </citation>
    <scope>NUCLEOTIDE SEQUENCE [LARGE SCALE GENOMIC DNA]</scope>
    <source>
        <tissue evidence="1">Muscle</tissue>
    </source>
</reference>
<evidence type="ECO:0000313" key="2">
    <source>
        <dbReference type="Proteomes" id="UP000324222"/>
    </source>
</evidence>
<protein>
    <submittedName>
        <fullName evidence="1">Uncharacterized protein</fullName>
    </submittedName>
</protein>
<sequence>MRPWRKINHCVVKTRKSTTNSPLTTLDIFASLDRIKSMAYKDASEGFLPLSTSPALCERSPLLLSHTAAVERAPCGSTAPRCLTQRPCVDVHCENE</sequence>
<dbReference type="Proteomes" id="UP000324222">
    <property type="component" value="Unassembled WGS sequence"/>
</dbReference>
<proteinExistence type="predicted"/>
<name>A0A5B7CY33_PORTR</name>
<evidence type="ECO:0000313" key="1">
    <source>
        <dbReference type="EMBL" id="MPC14168.1"/>
    </source>
</evidence>
<dbReference type="EMBL" id="VSRR010000332">
    <property type="protein sequence ID" value="MPC14168.1"/>
    <property type="molecule type" value="Genomic_DNA"/>
</dbReference>
<dbReference type="AlphaFoldDB" id="A0A5B7CY33"/>
<gene>
    <name evidence="1" type="ORF">E2C01_006925</name>
</gene>
<accession>A0A5B7CY33</accession>
<comment type="caution">
    <text evidence="1">The sequence shown here is derived from an EMBL/GenBank/DDBJ whole genome shotgun (WGS) entry which is preliminary data.</text>
</comment>
<keyword evidence="2" id="KW-1185">Reference proteome</keyword>
<organism evidence="1 2">
    <name type="scientific">Portunus trituberculatus</name>
    <name type="common">Swimming crab</name>
    <name type="synonym">Neptunus trituberculatus</name>
    <dbReference type="NCBI Taxonomy" id="210409"/>
    <lineage>
        <taxon>Eukaryota</taxon>
        <taxon>Metazoa</taxon>
        <taxon>Ecdysozoa</taxon>
        <taxon>Arthropoda</taxon>
        <taxon>Crustacea</taxon>
        <taxon>Multicrustacea</taxon>
        <taxon>Malacostraca</taxon>
        <taxon>Eumalacostraca</taxon>
        <taxon>Eucarida</taxon>
        <taxon>Decapoda</taxon>
        <taxon>Pleocyemata</taxon>
        <taxon>Brachyura</taxon>
        <taxon>Eubrachyura</taxon>
        <taxon>Portunoidea</taxon>
        <taxon>Portunidae</taxon>
        <taxon>Portuninae</taxon>
        <taxon>Portunus</taxon>
    </lineage>
</organism>